<dbReference type="PANTHER" id="PTHR36505:SF1">
    <property type="entry name" value="BLR1072 PROTEIN"/>
    <property type="match status" value="1"/>
</dbReference>
<dbReference type="OrthoDB" id="286778at2"/>
<dbReference type="AlphaFoldDB" id="A0A3S0W745"/>
<feature type="compositionally biased region" description="Basic and acidic residues" evidence="1">
    <location>
        <begin position="74"/>
        <end position="87"/>
    </location>
</feature>
<evidence type="ECO:0000313" key="5">
    <source>
        <dbReference type="Proteomes" id="UP000287023"/>
    </source>
</evidence>
<dbReference type="InterPro" id="IPR027275">
    <property type="entry name" value="PRC-brl_dom"/>
</dbReference>
<dbReference type="Gene3D" id="2.30.30.240">
    <property type="entry name" value="PRC-barrel domain"/>
    <property type="match status" value="1"/>
</dbReference>
<gene>
    <name evidence="4" type="ORF">ELY38_04240</name>
</gene>
<feature type="region of interest" description="Disordered" evidence="1">
    <location>
        <begin position="19"/>
        <end position="126"/>
    </location>
</feature>
<accession>A0A3S0W745</accession>
<sequence>MKRTTLAIAIGAICTGLSGGVLAQDNNQNNTDASERMTQQQDATATTQQSGAATSGQGQANDETMDVQVDQEPAEVKVEQESPDIKVEQSQPEVTIEQPEPKVTIEQPEPNVTVEEAEPNVTVEQGGQPEVTVEQAEDAQVNVNNDDEQERQRAEQNNQGQSESLMTQQVSDLEGMTVVNQEGEEIGDIQHIAQHNDSGDLYAIISVGGIWGFGATDIALPVNEMQFENDQLVMNTDYGSEQIEESSEDYNEDSYTQVDSDMTLSEAQQQQQQQQQQQ</sequence>
<feature type="region of interest" description="Disordered" evidence="1">
    <location>
        <begin position="236"/>
        <end position="278"/>
    </location>
</feature>
<reference evidence="4 5" key="1">
    <citation type="submission" date="2018-12" db="EMBL/GenBank/DDBJ databases">
        <title>three novel Halomonas strain isolated from plants.</title>
        <authorList>
            <person name="Sun C."/>
        </authorList>
    </citation>
    <scope>NUCLEOTIDE SEQUENCE [LARGE SCALE GENOMIC DNA]</scope>
    <source>
        <strain evidence="4 5">JCM 18142</strain>
    </source>
</reference>
<feature type="signal peptide" evidence="2">
    <location>
        <begin position="1"/>
        <end position="23"/>
    </location>
</feature>
<dbReference type="InterPro" id="IPR011033">
    <property type="entry name" value="PRC_barrel-like_sf"/>
</dbReference>
<evidence type="ECO:0000256" key="2">
    <source>
        <dbReference type="SAM" id="SignalP"/>
    </source>
</evidence>
<proteinExistence type="predicted"/>
<keyword evidence="5" id="KW-1185">Reference proteome</keyword>
<feature type="domain" description="PRC-barrel" evidence="3">
    <location>
        <begin position="170"/>
        <end position="238"/>
    </location>
</feature>
<organism evidence="4 5">
    <name type="scientific">Vreelandella nanhaiensis</name>
    <dbReference type="NCBI Taxonomy" id="1258546"/>
    <lineage>
        <taxon>Bacteria</taxon>
        <taxon>Pseudomonadati</taxon>
        <taxon>Pseudomonadota</taxon>
        <taxon>Gammaproteobacteria</taxon>
        <taxon>Oceanospirillales</taxon>
        <taxon>Halomonadaceae</taxon>
        <taxon>Vreelandella</taxon>
    </lineage>
</organism>
<dbReference type="PANTHER" id="PTHR36505">
    <property type="entry name" value="BLR1072 PROTEIN"/>
    <property type="match status" value="1"/>
</dbReference>
<feature type="compositionally biased region" description="Low complexity" evidence="1">
    <location>
        <begin position="268"/>
        <end position="278"/>
    </location>
</feature>
<keyword evidence="2" id="KW-0732">Signal</keyword>
<dbReference type="Pfam" id="PF05239">
    <property type="entry name" value="PRC"/>
    <property type="match status" value="1"/>
</dbReference>
<dbReference type="Proteomes" id="UP000287023">
    <property type="component" value="Unassembled WGS sequence"/>
</dbReference>
<comment type="caution">
    <text evidence="4">The sequence shown here is derived from an EMBL/GenBank/DDBJ whole genome shotgun (WGS) entry which is preliminary data.</text>
</comment>
<protein>
    <recommendedName>
        <fullName evidence="3">PRC-barrel domain-containing protein</fullName>
    </recommendedName>
</protein>
<evidence type="ECO:0000313" key="4">
    <source>
        <dbReference type="EMBL" id="RUR33640.1"/>
    </source>
</evidence>
<dbReference type="EMBL" id="RZHF01000005">
    <property type="protein sequence ID" value="RUR33640.1"/>
    <property type="molecule type" value="Genomic_DNA"/>
</dbReference>
<evidence type="ECO:0000256" key="1">
    <source>
        <dbReference type="SAM" id="MobiDB-lite"/>
    </source>
</evidence>
<feature type="compositionally biased region" description="Polar residues" evidence="1">
    <location>
        <begin position="256"/>
        <end position="267"/>
    </location>
</feature>
<feature type="compositionally biased region" description="Low complexity" evidence="1">
    <location>
        <begin position="38"/>
        <end position="60"/>
    </location>
</feature>
<dbReference type="SUPFAM" id="SSF50346">
    <property type="entry name" value="PRC-barrel domain"/>
    <property type="match status" value="1"/>
</dbReference>
<name>A0A3S0W745_9GAMM</name>
<feature type="compositionally biased region" description="Acidic residues" evidence="1">
    <location>
        <begin position="242"/>
        <end position="252"/>
    </location>
</feature>
<dbReference type="RefSeq" id="WP_127060256.1">
    <property type="nucleotide sequence ID" value="NZ_RZHF01000005.1"/>
</dbReference>
<feature type="region of interest" description="Disordered" evidence="1">
    <location>
        <begin position="142"/>
        <end position="166"/>
    </location>
</feature>
<feature type="chain" id="PRO_5018708140" description="PRC-barrel domain-containing protein" evidence="2">
    <location>
        <begin position="24"/>
        <end position="278"/>
    </location>
</feature>
<evidence type="ECO:0000259" key="3">
    <source>
        <dbReference type="Pfam" id="PF05239"/>
    </source>
</evidence>